<evidence type="ECO:0000256" key="1">
    <source>
        <dbReference type="ARBA" id="ARBA00001974"/>
    </source>
</evidence>
<keyword evidence="2 7" id="KW-0285">Flavoprotein</keyword>
<dbReference type="PANTHER" id="PTHR22897">
    <property type="entry name" value="QUIESCIN Q6-RELATED SULFHYDRYL OXIDASE"/>
    <property type="match status" value="1"/>
</dbReference>
<dbReference type="PROSITE" id="PS51324">
    <property type="entry name" value="ERV_ALR"/>
    <property type="match status" value="1"/>
</dbReference>
<comment type="catalytic activity">
    <reaction evidence="7">
        <text>2 R'C(R)SH + O2 = R'C(R)S-S(R)CR' + H2O2</text>
        <dbReference type="Rhea" id="RHEA:17357"/>
        <dbReference type="ChEBI" id="CHEBI:15379"/>
        <dbReference type="ChEBI" id="CHEBI:16240"/>
        <dbReference type="ChEBI" id="CHEBI:16520"/>
        <dbReference type="ChEBI" id="CHEBI:17412"/>
        <dbReference type="EC" id="1.8.3.2"/>
    </reaction>
</comment>
<dbReference type="Gene3D" id="1.20.120.310">
    <property type="entry name" value="ERV/ALR sulfhydryl oxidase domain"/>
    <property type="match status" value="1"/>
</dbReference>
<keyword evidence="4 7" id="KW-0274">FAD</keyword>
<dbReference type="GO" id="GO:0005615">
    <property type="term" value="C:extracellular space"/>
    <property type="evidence" value="ECO:0007669"/>
    <property type="project" value="TreeGrafter"/>
</dbReference>
<dbReference type="EC" id="1.8.3.2" evidence="7"/>
<feature type="domain" description="ERV/ALR sulfhydryl oxidase" evidence="8">
    <location>
        <begin position="1"/>
        <end position="49"/>
    </location>
</feature>
<evidence type="ECO:0000256" key="7">
    <source>
        <dbReference type="RuleBase" id="RU371123"/>
    </source>
</evidence>
<organism evidence="9 10">
    <name type="scientific">Acacia crassicarpa</name>
    <name type="common">northern wattle</name>
    <dbReference type="NCBI Taxonomy" id="499986"/>
    <lineage>
        <taxon>Eukaryota</taxon>
        <taxon>Viridiplantae</taxon>
        <taxon>Streptophyta</taxon>
        <taxon>Embryophyta</taxon>
        <taxon>Tracheophyta</taxon>
        <taxon>Spermatophyta</taxon>
        <taxon>Magnoliopsida</taxon>
        <taxon>eudicotyledons</taxon>
        <taxon>Gunneridae</taxon>
        <taxon>Pentapetalae</taxon>
        <taxon>rosids</taxon>
        <taxon>fabids</taxon>
        <taxon>Fabales</taxon>
        <taxon>Fabaceae</taxon>
        <taxon>Caesalpinioideae</taxon>
        <taxon>mimosoid clade</taxon>
        <taxon>Acacieae</taxon>
        <taxon>Acacia</taxon>
    </lineage>
</organism>
<dbReference type="InterPro" id="IPR017905">
    <property type="entry name" value="ERV/ALR_sulphydryl_oxidase"/>
</dbReference>
<evidence type="ECO:0000313" key="9">
    <source>
        <dbReference type="EMBL" id="KAK4260731.1"/>
    </source>
</evidence>
<comment type="cofactor">
    <cofactor evidence="1 7">
        <name>FAD</name>
        <dbReference type="ChEBI" id="CHEBI:57692"/>
    </cofactor>
</comment>
<dbReference type="EMBL" id="JAWXYG010000010">
    <property type="protein sequence ID" value="KAK4260731.1"/>
    <property type="molecule type" value="Genomic_DNA"/>
</dbReference>
<dbReference type="GO" id="GO:0016971">
    <property type="term" value="F:flavin-dependent sulfhydryl oxidase activity"/>
    <property type="evidence" value="ECO:0007669"/>
    <property type="project" value="InterPro"/>
</dbReference>
<proteinExistence type="predicted"/>
<comment type="caution">
    <text evidence="9">The sequence shown here is derived from an EMBL/GenBank/DDBJ whole genome shotgun (WGS) entry which is preliminary data.</text>
</comment>
<evidence type="ECO:0000256" key="2">
    <source>
        <dbReference type="ARBA" id="ARBA00022630"/>
    </source>
</evidence>
<dbReference type="InterPro" id="IPR036774">
    <property type="entry name" value="ERV/ALR_sulphydryl_oxid_sf"/>
</dbReference>
<keyword evidence="10" id="KW-1185">Reference proteome</keyword>
<gene>
    <name evidence="9" type="ORF">QN277_003809</name>
</gene>
<dbReference type="GO" id="GO:0003756">
    <property type="term" value="F:protein disulfide isomerase activity"/>
    <property type="evidence" value="ECO:0007669"/>
    <property type="project" value="TreeGrafter"/>
</dbReference>
<evidence type="ECO:0000259" key="8">
    <source>
        <dbReference type="PROSITE" id="PS51324"/>
    </source>
</evidence>
<sequence>MCLSDKSPFNKARKFALWLWSAHNKVNERLRKAEAALGTGDAKFPKLIWPPKQLCPSCYADHDPGNNRIAWNRDEVYKFLTSYYGNTLSSLYNGKNIGGNDGIEVAVEESIASTNAVAVPIATTFT</sequence>
<name>A0AAE1J180_9FABA</name>
<evidence type="ECO:0000313" key="10">
    <source>
        <dbReference type="Proteomes" id="UP001293593"/>
    </source>
</evidence>
<keyword evidence="5 7" id="KW-0560">Oxidoreductase</keyword>
<reference evidence="9" key="1">
    <citation type="submission" date="2023-10" db="EMBL/GenBank/DDBJ databases">
        <title>Chromosome-level genome of the transformable northern wattle, Acacia crassicarpa.</title>
        <authorList>
            <person name="Massaro I."/>
            <person name="Sinha N.R."/>
            <person name="Poethig S."/>
            <person name="Leichty A.R."/>
        </authorList>
    </citation>
    <scope>NUCLEOTIDE SEQUENCE</scope>
    <source>
        <strain evidence="9">Acra3RX</strain>
        <tissue evidence="9">Leaf</tissue>
    </source>
</reference>
<keyword evidence="3" id="KW-0732">Signal</keyword>
<dbReference type="GO" id="GO:0006457">
    <property type="term" value="P:protein folding"/>
    <property type="evidence" value="ECO:0007669"/>
    <property type="project" value="TreeGrafter"/>
</dbReference>
<accession>A0AAE1J180</accession>
<keyword evidence="6" id="KW-1015">Disulfide bond</keyword>
<dbReference type="Pfam" id="PF04777">
    <property type="entry name" value="Evr1_Alr"/>
    <property type="match status" value="1"/>
</dbReference>
<evidence type="ECO:0000256" key="5">
    <source>
        <dbReference type="ARBA" id="ARBA00023002"/>
    </source>
</evidence>
<dbReference type="SUPFAM" id="SSF69000">
    <property type="entry name" value="FAD-dependent thiol oxidase"/>
    <property type="match status" value="1"/>
</dbReference>
<protein>
    <recommendedName>
        <fullName evidence="7">Sulfhydryl oxidase</fullName>
        <ecNumber evidence="7">1.8.3.2</ecNumber>
    </recommendedName>
</protein>
<dbReference type="Proteomes" id="UP001293593">
    <property type="component" value="Unassembled WGS sequence"/>
</dbReference>
<evidence type="ECO:0000256" key="6">
    <source>
        <dbReference type="ARBA" id="ARBA00023157"/>
    </source>
</evidence>
<evidence type="ECO:0000256" key="3">
    <source>
        <dbReference type="ARBA" id="ARBA00022729"/>
    </source>
</evidence>
<dbReference type="AlphaFoldDB" id="A0AAE1J180"/>
<dbReference type="InterPro" id="IPR039798">
    <property type="entry name" value="Sulfhydryl_oxidase"/>
</dbReference>
<evidence type="ECO:0000256" key="4">
    <source>
        <dbReference type="ARBA" id="ARBA00022827"/>
    </source>
</evidence>
<dbReference type="PANTHER" id="PTHR22897:SF8">
    <property type="entry name" value="SULFHYDRYL OXIDASE"/>
    <property type="match status" value="1"/>
</dbReference>
<dbReference type="GO" id="GO:0000139">
    <property type="term" value="C:Golgi membrane"/>
    <property type="evidence" value="ECO:0007669"/>
    <property type="project" value="TreeGrafter"/>
</dbReference>